<feature type="region of interest" description="Disordered" evidence="6">
    <location>
        <begin position="1"/>
        <end position="25"/>
    </location>
</feature>
<evidence type="ECO:0000256" key="3">
    <source>
        <dbReference type="ARBA" id="ARBA00022692"/>
    </source>
</evidence>
<accession>A0A179B4V3</accession>
<feature type="transmembrane region" description="Helical" evidence="7">
    <location>
        <begin position="38"/>
        <end position="55"/>
    </location>
</feature>
<dbReference type="InterPro" id="IPR022791">
    <property type="entry name" value="L-PG_synthase/AglD"/>
</dbReference>
<keyword evidence="3 7" id="KW-0812">Transmembrane</keyword>
<keyword evidence="4 7" id="KW-1133">Transmembrane helix</keyword>
<keyword evidence="9" id="KW-1185">Reference proteome</keyword>
<keyword evidence="5 7" id="KW-0472">Membrane</keyword>
<keyword evidence="2" id="KW-1003">Cell membrane</keyword>
<dbReference type="GO" id="GO:0005886">
    <property type="term" value="C:plasma membrane"/>
    <property type="evidence" value="ECO:0007669"/>
    <property type="project" value="UniProtKB-SubCell"/>
</dbReference>
<sequence length="341" mass="35299">MEPKAGAGERRPVFPGGARMNARSEGDSRRFSKLAAHMRRVALAAAAAAAVWAIAAKWPQVRIALGQMSLPALSAAAATSFVYVALTMLSWQAVIGIPLSAASRIFFVSQIAKYLPGGVWNFVAVGESARGYSISRRRSVSSLAVAVAISIVVGAMLALPCLLAAEDLRSRYWWLLAAVPLGVAVLWPSILNRCLNAALRLARREPLERPVAGRSILRSAFVSLLAWLAIGLQVYILLTALGMEAGAAGLARSIGGYALGWTAGFLVFFVPAGVGVREVALGAVLAGAVDVGSLVVVVITSRVLVTVADLVAGGLALAAGRGRPRKPGGGHDEPGAPPASP</sequence>
<evidence type="ECO:0000313" key="8">
    <source>
        <dbReference type="EMBL" id="OAP86470.1"/>
    </source>
</evidence>
<comment type="subcellular location">
    <subcellularLocation>
        <location evidence="1">Cell membrane</location>
        <topology evidence="1">Multi-pass membrane protein</topology>
    </subcellularLocation>
</comment>
<feature type="transmembrane region" description="Helical" evidence="7">
    <location>
        <begin position="216"/>
        <end position="238"/>
    </location>
</feature>
<organism evidence="8 9">
    <name type="scientific">Peptidiphaga gingivicola</name>
    <dbReference type="NCBI Taxonomy" id="2741497"/>
    <lineage>
        <taxon>Bacteria</taxon>
        <taxon>Bacillati</taxon>
        <taxon>Actinomycetota</taxon>
        <taxon>Actinomycetes</taxon>
        <taxon>Actinomycetales</taxon>
        <taxon>Actinomycetaceae</taxon>
        <taxon>Peptidiphaga</taxon>
    </lineage>
</organism>
<reference evidence="8 9" key="1">
    <citation type="submission" date="2016-04" db="EMBL/GenBank/DDBJ databases">
        <title>Peptidophaga gingivicola gen. nov., sp. nov., isolated from human subgingival plaque.</title>
        <authorList>
            <person name="Beall C.J."/>
            <person name="Mokrzan E.M."/>
            <person name="Griffen A.L."/>
            <person name="Leys E.J."/>
        </authorList>
    </citation>
    <scope>NUCLEOTIDE SEQUENCE [LARGE SCALE GENOMIC DNA]</scope>
    <source>
        <strain evidence="8 9">BA112</strain>
    </source>
</reference>
<evidence type="ECO:0000256" key="4">
    <source>
        <dbReference type="ARBA" id="ARBA00022989"/>
    </source>
</evidence>
<feature type="transmembrane region" description="Helical" evidence="7">
    <location>
        <begin position="171"/>
        <end position="195"/>
    </location>
</feature>
<protein>
    <recommendedName>
        <fullName evidence="10">Lysylphosphatidylglycerol synthetase</fullName>
    </recommendedName>
</protein>
<evidence type="ECO:0008006" key="10">
    <source>
        <dbReference type="Google" id="ProtNLM"/>
    </source>
</evidence>
<evidence type="ECO:0000256" key="1">
    <source>
        <dbReference type="ARBA" id="ARBA00004651"/>
    </source>
</evidence>
<evidence type="ECO:0000256" key="2">
    <source>
        <dbReference type="ARBA" id="ARBA00022475"/>
    </source>
</evidence>
<dbReference type="EMBL" id="LVZK01000001">
    <property type="protein sequence ID" value="OAP86470.1"/>
    <property type="molecule type" value="Genomic_DNA"/>
</dbReference>
<proteinExistence type="predicted"/>
<gene>
    <name evidence="8" type="ORF">A4H34_04870</name>
</gene>
<evidence type="ECO:0000256" key="5">
    <source>
        <dbReference type="ARBA" id="ARBA00023136"/>
    </source>
</evidence>
<evidence type="ECO:0000256" key="6">
    <source>
        <dbReference type="SAM" id="MobiDB-lite"/>
    </source>
</evidence>
<comment type="caution">
    <text evidence="8">The sequence shown here is derived from an EMBL/GenBank/DDBJ whole genome shotgun (WGS) entry which is preliminary data.</text>
</comment>
<dbReference type="STRING" id="1823756.A4H34_04870"/>
<feature type="region of interest" description="Disordered" evidence="6">
    <location>
        <begin position="322"/>
        <end position="341"/>
    </location>
</feature>
<evidence type="ECO:0000313" key="9">
    <source>
        <dbReference type="Proteomes" id="UP000078368"/>
    </source>
</evidence>
<feature type="transmembrane region" description="Helical" evidence="7">
    <location>
        <begin position="143"/>
        <end position="165"/>
    </location>
</feature>
<feature type="transmembrane region" description="Helical" evidence="7">
    <location>
        <begin position="279"/>
        <end position="297"/>
    </location>
</feature>
<name>A0A179B4V3_9ACTO</name>
<feature type="transmembrane region" description="Helical" evidence="7">
    <location>
        <begin position="250"/>
        <end position="272"/>
    </location>
</feature>
<dbReference type="Proteomes" id="UP000078368">
    <property type="component" value="Unassembled WGS sequence"/>
</dbReference>
<dbReference type="Pfam" id="PF03706">
    <property type="entry name" value="LPG_synthase_TM"/>
    <property type="match status" value="1"/>
</dbReference>
<feature type="compositionally biased region" description="Basic and acidic residues" evidence="6">
    <location>
        <begin position="1"/>
        <end position="12"/>
    </location>
</feature>
<dbReference type="AlphaFoldDB" id="A0A179B4V3"/>
<evidence type="ECO:0000256" key="7">
    <source>
        <dbReference type="SAM" id="Phobius"/>
    </source>
</evidence>
<feature type="transmembrane region" description="Helical" evidence="7">
    <location>
        <begin position="75"/>
        <end position="97"/>
    </location>
</feature>